<evidence type="ECO:0000313" key="4">
    <source>
        <dbReference type="Proteomes" id="UP001368500"/>
    </source>
</evidence>
<dbReference type="PRINTS" id="PR00081">
    <property type="entry name" value="GDHRDH"/>
</dbReference>
<gene>
    <name evidence="3" type="ORF">AACH11_10110</name>
</gene>
<dbReference type="PANTHER" id="PTHR44196">
    <property type="entry name" value="DEHYDROGENASE/REDUCTASE SDR FAMILY MEMBER 7B"/>
    <property type="match status" value="1"/>
</dbReference>
<dbReference type="EMBL" id="JBBUTF010000008">
    <property type="protein sequence ID" value="MEK8026311.1"/>
    <property type="molecule type" value="Genomic_DNA"/>
</dbReference>
<dbReference type="InterPro" id="IPR002347">
    <property type="entry name" value="SDR_fam"/>
</dbReference>
<comment type="similarity">
    <text evidence="1">Belongs to the short-chain dehydrogenases/reductases (SDR) family.</text>
</comment>
<dbReference type="Gene3D" id="3.40.50.720">
    <property type="entry name" value="NAD(P)-binding Rossmann-like Domain"/>
    <property type="match status" value="1"/>
</dbReference>
<evidence type="ECO:0000313" key="3">
    <source>
        <dbReference type="EMBL" id="MEK8026311.1"/>
    </source>
</evidence>
<evidence type="ECO:0000256" key="2">
    <source>
        <dbReference type="ARBA" id="ARBA00023002"/>
    </source>
</evidence>
<accession>A0ABU9B9N5</accession>
<keyword evidence="2" id="KW-0560">Oxidoreductase</keyword>
<dbReference type="RefSeq" id="WP_341374097.1">
    <property type="nucleotide sequence ID" value="NZ_JBBUTF010000008.1"/>
</dbReference>
<dbReference type="InterPro" id="IPR036291">
    <property type="entry name" value="NAD(P)-bd_dom_sf"/>
</dbReference>
<dbReference type="SUPFAM" id="SSF51735">
    <property type="entry name" value="NAD(P)-binding Rossmann-fold domains"/>
    <property type="match status" value="1"/>
</dbReference>
<reference evidence="3 4" key="1">
    <citation type="submission" date="2024-04" db="EMBL/GenBank/DDBJ databases">
        <title>Novel species of the genus Ideonella isolated from streams.</title>
        <authorList>
            <person name="Lu H."/>
        </authorList>
    </citation>
    <scope>NUCLEOTIDE SEQUENCE [LARGE SCALE GENOMIC DNA]</scope>
    <source>
        <strain evidence="3 4">BYS139W</strain>
    </source>
</reference>
<sequence>MALNAPLRDWSGRTVWLIGASTGIGRATALRLHAAGARVCVSARNPTTLQTLAEAAPGLQILPLDVTDAAAVQAATRTLLARHGAIDFALYCAGHYRAMRATAFDLAEAQRHVDINYRGALHLLDALLPVLLRQAASGRGAHLSLVASVAGYRALPQALAYGPTKAALIHLAEGLYLDLHTRGIGVSVVNPGFVETRLTAANRFRMPALISPEQAAEAMLQGWAEGRFEIAFPRRFTGVLKAMRPLPDSLYFRAVSRVTGL</sequence>
<protein>
    <submittedName>
        <fullName evidence="3">SDR family NAD(P)-dependent oxidoreductase</fullName>
    </submittedName>
</protein>
<dbReference type="Pfam" id="PF00106">
    <property type="entry name" value="adh_short"/>
    <property type="match status" value="1"/>
</dbReference>
<organism evidence="3 4">
    <name type="scientific">Pseudaquabacterium rugosum</name>
    <dbReference type="NCBI Taxonomy" id="2984194"/>
    <lineage>
        <taxon>Bacteria</taxon>
        <taxon>Pseudomonadati</taxon>
        <taxon>Pseudomonadota</taxon>
        <taxon>Betaproteobacteria</taxon>
        <taxon>Burkholderiales</taxon>
        <taxon>Sphaerotilaceae</taxon>
        <taxon>Pseudaquabacterium</taxon>
    </lineage>
</organism>
<dbReference type="Proteomes" id="UP001368500">
    <property type="component" value="Unassembled WGS sequence"/>
</dbReference>
<evidence type="ECO:0000256" key="1">
    <source>
        <dbReference type="ARBA" id="ARBA00006484"/>
    </source>
</evidence>
<comment type="caution">
    <text evidence="3">The sequence shown here is derived from an EMBL/GenBank/DDBJ whole genome shotgun (WGS) entry which is preliminary data.</text>
</comment>
<keyword evidence="4" id="KW-1185">Reference proteome</keyword>
<name>A0ABU9B9N5_9BURK</name>
<dbReference type="PANTHER" id="PTHR44196:SF1">
    <property type="entry name" value="DEHYDROGENASE_REDUCTASE SDR FAMILY MEMBER 7B"/>
    <property type="match status" value="1"/>
</dbReference>
<proteinExistence type="inferred from homology"/>